<keyword evidence="12" id="KW-1185">Reference proteome</keyword>
<dbReference type="GO" id="GO:0008237">
    <property type="term" value="F:metallopeptidase activity"/>
    <property type="evidence" value="ECO:0007669"/>
    <property type="project" value="UniProtKB-KW"/>
</dbReference>
<organism evidence="11 12">
    <name type="scientific">Acrocarpospora corrugata</name>
    <dbReference type="NCBI Taxonomy" id="35763"/>
    <lineage>
        <taxon>Bacteria</taxon>
        <taxon>Bacillati</taxon>
        <taxon>Actinomycetota</taxon>
        <taxon>Actinomycetes</taxon>
        <taxon>Streptosporangiales</taxon>
        <taxon>Streptosporangiaceae</taxon>
        <taxon>Acrocarpospora</taxon>
    </lineage>
</organism>
<reference evidence="11 12" key="1">
    <citation type="submission" date="2019-10" db="EMBL/GenBank/DDBJ databases">
        <title>Whole genome shotgun sequence of Acrocarpospora corrugata NBRC 13972.</title>
        <authorList>
            <person name="Ichikawa N."/>
            <person name="Kimura A."/>
            <person name="Kitahashi Y."/>
            <person name="Komaki H."/>
            <person name="Oguchi A."/>
        </authorList>
    </citation>
    <scope>NUCLEOTIDE SEQUENCE [LARGE SCALE GENOMIC DNA]</scope>
    <source>
        <strain evidence="11 12">NBRC 13972</strain>
    </source>
</reference>
<dbReference type="GO" id="GO:0006508">
    <property type="term" value="P:proteolysis"/>
    <property type="evidence" value="ECO:0007669"/>
    <property type="project" value="UniProtKB-KW"/>
</dbReference>
<comment type="caution">
    <text evidence="11">The sequence shown here is derived from an EMBL/GenBank/DDBJ whole genome shotgun (WGS) entry which is preliminary data.</text>
</comment>
<evidence type="ECO:0000256" key="9">
    <source>
        <dbReference type="HAMAP-Rule" id="MF_01924"/>
    </source>
</evidence>
<dbReference type="SUPFAM" id="SSF55166">
    <property type="entry name" value="Hedgehog/DD-peptidase"/>
    <property type="match status" value="1"/>
</dbReference>
<dbReference type="InterPro" id="IPR000755">
    <property type="entry name" value="A_A_dipeptidase"/>
</dbReference>
<feature type="site" description="Transition state stabilizer" evidence="9">
    <location>
        <position position="77"/>
    </location>
</feature>
<keyword evidence="8 10" id="KW-0961">Cell wall biogenesis/degradation</keyword>
<comment type="function">
    <text evidence="9 10">Catalyzes hydrolysis of the D-alanyl-D-alanine dipeptide.</text>
</comment>
<feature type="binding site" evidence="9">
    <location>
        <position position="192"/>
    </location>
    <ligand>
        <name>Zn(2+)</name>
        <dbReference type="ChEBI" id="CHEBI:29105"/>
        <note>catalytic</note>
    </ligand>
</feature>
<feature type="binding site" evidence="9">
    <location>
        <position position="121"/>
    </location>
    <ligand>
        <name>Zn(2+)</name>
        <dbReference type="ChEBI" id="CHEBI:29105"/>
        <note>catalytic</note>
    </ligand>
</feature>
<evidence type="ECO:0000313" key="12">
    <source>
        <dbReference type="Proteomes" id="UP000334990"/>
    </source>
</evidence>
<evidence type="ECO:0000256" key="5">
    <source>
        <dbReference type="ARBA" id="ARBA00022833"/>
    </source>
</evidence>
<comment type="cofactor">
    <cofactor evidence="9">
        <name>Zn(2+)</name>
        <dbReference type="ChEBI" id="CHEBI:29105"/>
    </cofactor>
    <text evidence="9">Binds 1 zinc ion per subunit.</text>
</comment>
<name>A0A5M3WAH3_9ACTN</name>
<dbReference type="GO" id="GO:0008270">
    <property type="term" value="F:zinc ion binding"/>
    <property type="evidence" value="ECO:0007669"/>
    <property type="project" value="UniProtKB-UniRule"/>
</dbReference>
<keyword evidence="6 9" id="KW-0224">Dipeptidase</keyword>
<evidence type="ECO:0000256" key="1">
    <source>
        <dbReference type="ARBA" id="ARBA00001362"/>
    </source>
</evidence>
<evidence type="ECO:0000256" key="3">
    <source>
        <dbReference type="ARBA" id="ARBA00022723"/>
    </source>
</evidence>
<comment type="similarity">
    <text evidence="9 10">Belongs to the peptidase M15D family.</text>
</comment>
<dbReference type="InterPro" id="IPR009045">
    <property type="entry name" value="Zn_M74/Hedgehog-like"/>
</dbReference>
<dbReference type="PANTHER" id="PTHR43126:SF2">
    <property type="entry name" value="D-ALANYL-D-ALANINE DIPEPTIDASE"/>
    <property type="match status" value="1"/>
</dbReference>
<keyword evidence="7 9" id="KW-0482">Metalloprotease</keyword>
<dbReference type="GO" id="GO:0160237">
    <property type="term" value="F:D-Ala-D-Ala dipeptidase activity"/>
    <property type="evidence" value="ECO:0007669"/>
    <property type="project" value="UniProtKB-EC"/>
</dbReference>
<feature type="active site" description="Proton donor/acceptor" evidence="9">
    <location>
        <position position="189"/>
    </location>
</feature>
<evidence type="ECO:0000256" key="2">
    <source>
        <dbReference type="ARBA" id="ARBA00022670"/>
    </source>
</evidence>
<keyword evidence="5 9" id="KW-0862">Zinc</keyword>
<evidence type="ECO:0000256" key="7">
    <source>
        <dbReference type="ARBA" id="ARBA00023049"/>
    </source>
</evidence>
<dbReference type="Pfam" id="PF01427">
    <property type="entry name" value="Peptidase_M15"/>
    <property type="match status" value="1"/>
</dbReference>
<dbReference type="EC" id="3.4.13.22" evidence="9 10"/>
<protein>
    <recommendedName>
        <fullName evidence="9 10">D-alanyl-D-alanine dipeptidase</fullName>
        <shortName evidence="9 10">D-Ala-D-Ala dipeptidase</shortName>
        <ecNumber evidence="9 10">3.4.13.22</ecNumber>
    </recommendedName>
</protein>
<dbReference type="GO" id="GO:0071555">
    <property type="term" value="P:cell wall organization"/>
    <property type="evidence" value="ECO:0007669"/>
    <property type="project" value="UniProtKB-KW"/>
</dbReference>
<sequence>MHEIILMSDPRVAQVPVEECGEPLVDVRDIPGVRLDNRLADTVSAYTRLRSGVAERLTTAQKHLPPGLGFLVVEGYRPLSLQIRYFDEYAAELRDANPGWPEEYVLVQASRSLAPPAVGPHVSGGAIDLTLCTAEGLELPMGTEVNASPEESDDACYTNAPGLPPAARENRAILIAALTAAGLVNYPTEWWHWSYGDRYWAALTGADAALYSPLDWP</sequence>
<dbReference type="HAMAP" id="MF_01924">
    <property type="entry name" value="A_A_dipeptidase"/>
    <property type="match status" value="1"/>
</dbReference>
<dbReference type="PIRSF" id="PIRSF026671">
    <property type="entry name" value="AA_dipeptidase"/>
    <property type="match status" value="1"/>
</dbReference>
<dbReference type="EMBL" id="BLAD01000125">
    <property type="protein sequence ID" value="GES06035.1"/>
    <property type="molecule type" value="Genomic_DNA"/>
</dbReference>
<dbReference type="AlphaFoldDB" id="A0A5M3WAH3"/>
<evidence type="ECO:0000256" key="4">
    <source>
        <dbReference type="ARBA" id="ARBA00022801"/>
    </source>
</evidence>
<dbReference type="Gene3D" id="3.30.1380.10">
    <property type="match status" value="1"/>
</dbReference>
<accession>A0A5M3WAH3</accession>
<evidence type="ECO:0000313" key="11">
    <source>
        <dbReference type="EMBL" id="GES06035.1"/>
    </source>
</evidence>
<keyword evidence="2 9" id="KW-0645">Protease</keyword>
<comment type="catalytic activity">
    <reaction evidence="1 9 10">
        <text>D-alanyl-D-alanine + H2O = 2 D-alanine</text>
        <dbReference type="Rhea" id="RHEA:20661"/>
        <dbReference type="ChEBI" id="CHEBI:15377"/>
        <dbReference type="ChEBI" id="CHEBI:57416"/>
        <dbReference type="ChEBI" id="CHEBI:57822"/>
        <dbReference type="EC" id="3.4.13.22"/>
    </reaction>
</comment>
<dbReference type="PANTHER" id="PTHR43126">
    <property type="entry name" value="D-ALANYL-D-ALANINE DIPEPTIDASE"/>
    <property type="match status" value="1"/>
</dbReference>
<evidence type="ECO:0000256" key="10">
    <source>
        <dbReference type="PIRNR" id="PIRNR026671"/>
    </source>
</evidence>
<gene>
    <name evidence="11" type="ORF">Acor_81040</name>
</gene>
<proteinExistence type="inferred from homology"/>
<evidence type="ECO:0000256" key="8">
    <source>
        <dbReference type="ARBA" id="ARBA00023316"/>
    </source>
</evidence>
<dbReference type="RefSeq" id="WP_155341979.1">
    <property type="nucleotide sequence ID" value="NZ_BAAABN010000001.1"/>
</dbReference>
<dbReference type="OrthoDB" id="9801430at2"/>
<dbReference type="Proteomes" id="UP000334990">
    <property type="component" value="Unassembled WGS sequence"/>
</dbReference>
<evidence type="ECO:0000256" key="6">
    <source>
        <dbReference type="ARBA" id="ARBA00022997"/>
    </source>
</evidence>
<feature type="binding site" evidence="9">
    <location>
        <position position="128"/>
    </location>
    <ligand>
        <name>Zn(2+)</name>
        <dbReference type="ChEBI" id="CHEBI:29105"/>
        <note>catalytic</note>
    </ligand>
</feature>
<keyword evidence="4 9" id="KW-0378">Hydrolase</keyword>
<keyword evidence="3 9" id="KW-0479">Metal-binding</keyword>